<evidence type="ECO:0000313" key="1">
    <source>
        <dbReference type="EMBL" id="APG60128.1"/>
    </source>
</evidence>
<evidence type="ECO:0008006" key="3">
    <source>
        <dbReference type="Google" id="ProtNLM"/>
    </source>
</evidence>
<dbReference type="Proteomes" id="UP000182510">
    <property type="component" value="Chromosome"/>
</dbReference>
<reference evidence="1 2" key="1">
    <citation type="submission" date="2016-11" db="EMBL/GenBank/DDBJ databases">
        <title>Gramella sp. LPB0144 isolated from marine environment.</title>
        <authorList>
            <person name="Kim E."/>
            <person name="Yi H."/>
        </authorList>
    </citation>
    <scope>NUCLEOTIDE SEQUENCE [LARGE SCALE GENOMIC DNA]</scope>
    <source>
        <strain evidence="1 2">LPB0144</strain>
    </source>
</reference>
<accession>A0A1L3J4R6</accession>
<dbReference type="STRING" id="1913577.LPB144_06725"/>
<dbReference type="RefSeq" id="WP_072552776.1">
    <property type="nucleotide sequence ID" value="NZ_CP018153.1"/>
</dbReference>
<gene>
    <name evidence="1" type="ORF">LPB144_06725</name>
</gene>
<evidence type="ECO:0000313" key="2">
    <source>
        <dbReference type="Proteomes" id="UP000182510"/>
    </source>
</evidence>
<sequence>MQTIELLNIPNYFSSYYLKGLNDIAHLEYRPNIEFKKYNGLPLIIFRVKKKLVVIDNRDPVGVSKELYDLANLIYVTNRLQDSADYNQDKIRPLFPHYPINTWELYLKIFGISWYKQIGWKNALREIYIQNRRPSYKNHSITNSFRPYVFFSGSIWKQEIVANEQRSSFIKACQNHPHLHFEGGMVPRDDRQNLGLDDVLGPKRYSYKEFNEKSCRSLVNFNNPAVLGAISWRFAEYLNMGTFILSLPWKTELPVFPVHGKEIHIIEDLKGINELLSFLLKNPSYHRMILKGGKTYFHKYCQPKKQGEMIMENMDKI</sequence>
<keyword evidence="2" id="KW-1185">Reference proteome</keyword>
<dbReference type="OrthoDB" id="6336595at2"/>
<name>A0A1L3J4R6_9FLAO</name>
<organism evidence="1 2">
    <name type="scientific">Christiangramia salexigens</name>
    <dbReference type="NCBI Taxonomy" id="1913577"/>
    <lineage>
        <taxon>Bacteria</taxon>
        <taxon>Pseudomonadati</taxon>
        <taxon>Bacteroidota</taxon>
        <taxon>Flavobacteriia</taxon>
        <taxon>Flavobacteriales</taxon>
        <taxon>Flavobacteriaceae</taxon>
        <taxon>Christiangramia</taxon>
    </lineage>
</organism>
<dbReference type="EMBL" id="CP018153">
    <property type="protein sequence ID" value="APG60128.1"/>
    <property type="molecule type" value="Genomic_DNA"/>
</dbReference>
<protein>
    <recommendedName>
        <fullName evidence="3">Glycosyltransferase family 1 protein</fullName>
    </recommendedName>
</protein>
<proteinExistence type="predicted"/>
<dbReference type="KEGG" id="grl:LPB144_06725"/>
<dbReference type="AlphaFoldDB" id="A0A1L3J4R6"/>